<keyword evidence="3 6" id="KW-0808">Transferase</keyword>
<evidence type="ECO:0000256" key="3">
    <source>
        <dbReference type="ARBA" id="ARBA00022679"/>
    </source>
</evidence>
<accession>A0A429ZHI6</accession>
<dbReference type="GO" id="GO:0008299">
    <property type="term" value="P:isoprenoid biosynthetic process"/>
    <property type="evidence" value="ECO:0007669"/>
    <property type="project" value="InterPro"/>
</dbReference>
<comment type="caution">
    <text evidence="7">The sequence shown here is derived from an EMBL/GenBank/DDBJ whole genome shotgun (WGS) entry which is preliminary data.</text>
</comment>
<dbReference type="GO" id="GO:0004659">
    <property type="term" value="F:prenyltransferase activity"/>
    <property type="evidence" value="ECO:0007669"/>
    <property type="project" value="InterPro"/>
</dbReference>
<sequence>MKIHKLWQDYPDLAKELAATLKMMEGSIKLSNKAVEQAILTMIYSGGKLLRPAYLLLFSQFGKETDREKMIALAAAMETLHTATLIHDDIIDEADLRRNHPTVQSQFGKDVAVYAGDYLFVSCFKLLANHASSLKSIQLNANSMEKVLAGELGQMDNRYDTTMSINAYLDNISGKTAELFALSCFVGAYESGCSQLFANKCKKIGNYIGITFQIIDDILDYSEATASIGKPVLEDVKQGVYSLPLLYALKNNPQALLPLLNKREGMTTADTAEIYQLVQENGGIEEARKLAASYTAKALKEITKLPDNEQETKKVIYDVTSLLLKRTY</sequence>
<keyword evidence="4" id="KW-0479">Metal-binding</keyword>
<proteinExistence type="inferred from homology"/>
<dbReference type="Proteomes" id="UP000287239">
    <property type="component" value="Unassembled WGS sequence"/>
</dbReference>
<dbReference type="SUPFAM" id="SSF48576">
    <property type="entry name" value="Terpenoid synthases"/>
    <property type="match status" value="1"/>
</dbReference>
<evidence type="ECO:0000256" key="6">
    <source>
        <dbReference type="RuleBase" id="RU004466"/>
    </source>
</evidence>
<keyword evidence="8" id="KW-1185">Reference proteome</keyword>
<dbReference type="EMBL" id="NGJU01000019">
    <property type="protein sequence ID" value="RST93170.1"/>
    <property type="molecule type" value="Genomic_DNA"/>
</dbReference>
<reference evidence="7 8" key="1">
    <citation type="submission" date="2017-05" db="EMBL/GenBank/DDBJ databases">
        <title>Vagococcus spp. assemblies.</title>
        <authorList>
            <person name="Gulvik C.A."/>
        </authorList>
    </citation>
    <scope>NUCLEOTIDE SEQUENCE [LARGE SCALE GENOMIC DNA]</scope>
    <source>
        <strain evidence="7 8">NCFB 2777</strain>
    </source>
</reference>
<name>A0A429ZHI6_9ENTE</name>
<keyword evidence="5" id="KW-0460">Magnesium</keyword>
<dbReference type="InterPro" id="IPR000092">
    <property type="entry name" value="Polyprenyl_synt"/>
</dbReference>
<evidence type="ECO:0000256" key="2">
    <source>
        <dbReference type="ARBA" id="ARBA00006706"/>
    </source>
</evidence>
<comment type="similarity">
    <text evidence="2 6">Belongs to the FPP/GGPP synthase family.</text>
</comment>
<evidence type="ECO:0000256" key="1">
    <source>
        <dbReference type="ARBA" id="ARBA00001946"/>
    </source>
</evidence>
<dbReference type="CDD" id="cd00685">
    <property type="entry name" value="Trans_IPPS_HT"/>
    <property type="match status" value="1"/>
</dbReference>
<evidence type="ECO:0000256" key="4">
    <source>
        <dbReference type="ARBA" id="ARBA00022723"/>
    </source>
</evidence>
<dbReference type="InterPro" id="IPR033749">
    <property type="entry name" value="Polyprenyl_synt_CS"/>
</dbReference>
<organism evidence="7 8">
    <name type="scientific">Vagococcus salmoninarum</name>
    <dbReference type="NCBI Taxonomy" id="2739"/>
    <lineage>
        <taxon>Bacteria</taxon>
        <taxon>Bacillati</taxon>
        <taxon>Bacillota</taxon>
        <taxon>Bacilli</taxon>
        <taxon>Lactobacillales</taxon>
        <taxon>Enterococcaceae</taxon>
        <taxon>Vagococcus</taxon>
    </lineage>
</organism>
<dbReference type="GeneID" id="98569044"/>
<gene>
    <name evidence="7" type="ORF">CBF35_11910</name>
</gene>
<dbReference type="PROSITE" id="PS00444">
    <property type="entry name" value="POLYPRENYL_SYNTHASE_2"/>
    <property type="match status" value="1"/>
</dbReference>
<dbReference type="Pfam" id="PF00348">
    <property type="entry name" value="polyprenyl_synt"/>
    <property type="match status" value="1"/>
</dbReference>
<dbReference type="RefSeq" id="WP_126781386.1">
    <property type="nucleotide sequence ID" value="NZ_NGJU01000019.1"/>
</dbReference>
<protein>
    <submittedName>
        <fullName evidence="7">Geranylgeranyl pyrophosphate synthase</fullName>
    </submittedName>
</protein>
<dbReference type="PANTHER" id="PTHR12001:SF69">
    <property type="entry name" value="ALL TRANS-POLYPRENYL-DIPHOSPHATE SYNTHASE PDSS1"/>
    <property type="match status" value="1"/>
</dbReference>
<evidence type="ECO:0000256" key="5">
    <source>
        <dbReference type="ARBA" id="ARBA00022842"/>
    </source>
</evidence>
<dbReference type="GO" id="GO:0046872">
    <property type="term" value="F:metal ion binding"/>
    <property type="evidence" value="ECO:0007669"/>
    <property type="project" value="UniProtKB-KW"/>
</dbReference>
<dbReference type="Gene3D" id="1.10.600.10">
    <property type="entry name" value="Farnesyl Diphosphate Synthase"/>
    <property type="match status" value="1"/>
</dbReference>
<evidence type="ECO:0000313" key="8">
    <source>
        <dbReference type="Proteomes" id="UP000287239"/>
    </source>
</evidence>
<dbReference type="PANTHER" id="PTHR12001">
    <property type="entry name" value="GERANYLGERANYL PYROPHOSPHATE SYNTHASE"/>
    <property type="match status" value="1"/>
</dbReference>
<dbReference type="InterPro" id="IPR008949">
    <property type="entry name" value="Isoprenoid_synthase_dom_sf"/>
</dbReference>
<dbReference type="OrthoDB" id="9805316at2"/>
<dbReference type="SFLD" id="SFLDS00005">
    <property type="entry name" value="Isoprenoid_Synthase_Type_I"/>
    <property type="match status" value="1"/>
</dbReference>
<dbReference type="AlphaFoldDB" id="A0A429ZHI6"/>
<comment type="cofactor">
    <cofactor evidence="1">
        <name>Mg(2+)</name>
        <dbReference type="ChEBI" id="CHEBI:18420"/>
    </cofactor>
</comment>
<evidence type="ECO:0000313" key="7">
    <source>
        <dbReference type="EMBL" id="RST93170.1"/>
    </source>
</evidence>